<gene>
    <name evidence="1" type="ORF">IAA47_08860</name>
</gene>
<sequence length="62" mass="6883">MWGIVAKFIKAMAVKYLSAVVVEKIVIWGLGVLVKQTKSKADDELYEIVFGKLKGEKDVGKN</sequence>
<evidence type="ECO:0000313" key="1">
    <source>
        <dbReference type="EMBL" id="MBU3843071.1"/>
    </source>
</evidence>
<reference evidence="1" key="2">
    <citation type="submission" date="2021-04" db="EMBL/GenBank/DDBJ databases">
        <authorList>
            <person name="Gilroy R."/>
        </authorList>
    </citation>
    <scope>NUCLEOTIDE SEQUENCE</scope>
    <source>
        <strain evidence="1">A6-441</strain>
    </source>
</reference>
<accession>A0A9E2NZH0</accession>
<dbReference type="EMBL" id="JAHLFN010000076">
    <property type="protein sequence ID" value="MBU3843071.1"/>
    <property type="molecule type" value="Genomic_DNA"/>
</dbReference>
<comment type="caution">
    <text evidence="1">The sequence shown here is derived from an EMBL/GenBank/DDBJ whole genome shotgun (WGS) entry which is preliminary data.</text>
</comment>
<organism evidence="1 2">
    <name type="scientific">Candidatus Fusobacterium pullicola</name>
    <dbReference type="NCBI Taxonomy" id="2838601"/>
    <lineage>
        <taxon>Bacteria</taxon>
        <taxon>Fusobacteriati</taxon>
        <taxon>Fusobacteriota</taxon>
        <taxon>Fusobacteriia</taxon>
        <taxon>Fusobacteriales</taxon>
        <taxon>Fusobacteriaceae</taxon>
        <taxon>Fusobacterium</taxon>
    </lineage>
</organism>
<dbReference type="AlphaFoldDB" id="A0A9E2NZH0"/>
<protein>
    <submittedName>
        <fullName evidence="1">Uncharacterized protein</fullName>
    </submittedName>
</protein>
<reference evidence="1" key="1">
    <citation type="journal article" date="2021" name="PeerJ">
        <title>Extensive microbial diversity within the chicken gut microbiome revealed by metagenomics and culture.</title>
        <authorList>
            <person name="Gilroy R."/>
            <person name="Ravi A."/>
            <person name="Getino M."/>
            <person name="Pursley I."/>
            <person name="Horton D.L."/>
            <person name="Alikhan N.F."/>
            <person name="Baker D."/>
            <person name="Gharbi K."/>
            <person name="Hall N."/>
            <person name="Watson M."/>
            <person name="Adriaenssens E.M."/>
            <person name="Foster-Nyarko E."/>
            <person name="Jarju S."/>
            <person name="Secka A."/>
            <person name="Antonio M."/>
            <person name="Oren A."/>
            <person name="Chaudhuri R.R."/>
            <person name="La Ragione R."/>
            <person name="Hildebrand F."/>
            <person name="Pallen M.J."/>
        </authorList>
    </citation>
    <scope>NUCLEOTIDE SEQUENCE</scope>
    <source>
        <strain evidence="1">A6-441</strain>
    </source>
</reference>
<name>A0A9E2NZH0_9FUSO</name>
<dbReference type="Proteomes" id="UP000724657">
    <property type="component" value="Unassembled WGS sequence"/>
</dbReference>
<evidence type="ECO:0000313" key="2">
    <source>
        <dbReference type="Proteomes" id="UP000724657"/>
    </source>
</evidence>
<proteinExistence type="predicted"/>